<accession>C4A0J0</accession>
<dbReference type="EMBL" id="GG666807">
    <property type="protein sequence ID" value="EEN41689.1"/>
    <property type="molecule type" value="Genomic_DNA"/>
</dbReference>
<protein>
    <submittedName>
        <fullName evidence="2">Uncharacterized protein</fullName>
    </submittedName>
</protein>
<dbReference type="InParanoid" id="C4A0J0"/>
<evidence type="ECO:0000256" key="1">
    <source>
        <dbReference type="SAM" id="MobiDB-lite"/>
    </source>
</evidence>
<evidence type="ECO:0000313" key="2">
    <source>
        <dbReference type="EMBL" id="EEN41689.1"/>
    </source>
</evidence>
<feature type="compositionally biased region" description="Polar residues" evidence="1">
    <location>
        <begin position="476"/>
        <end position="486"/>
    </location>
</feature>
<proteinExistence type="predicted"/>
<feature type="region of interest" description="Disordered" evidence="1">
    <location>
        <begin position="333"/>
        <end position="355"/>
    </location>
</feature>
<dbReference type="InterPro" id="IPR011990">
    <property type="entry name" value="TPR-like_helical_dom_sf"/>
</dbReference>
<sequence>MTRNQELQQPIPMDSADTRYFSEEKFYMETTCYNQTAMVPMTQEYYTETTHYNNSTAMAQEFYSEATHYNNSTPMAHEFYSEATHYNNSTPMAHEFYSEATHYNNSTPMAHEFYSEATHYNNSTPMAHEFYSEATHYNNSTPMAHEFYSEATHYNNSTPMAQGFYSGATYYNNSTPMAQEFYSGATYYNNPTAMDPMAQGYYMDTPYYNNNSSDMAQGHYMETPYYYYNNPTATCMASMTQEHACMDIPWYNNYNHTATVPMAQDYYTETPTYSNNSTTVVPLTQEWVSQLRINVDDGYGSVLIMEKFLTSLSECERETPAYMDDSVQECTPGVGQNEVRWSSQSSSKSGQVTRSEMTQIKVAPPGDIGQNFSDDDVKSPVCLSQYDKHEGDVKGPKELQEDDLINSLDIDDWIMLLGSEAGTLYYSEDEEMSEMSEEVTRDSVGGPDGDSMEEKRAFPTSSYHVPGRLVNELSDSTAQESQILDQSESDRSSDDLKEIKFLNPIELDQQPYGMEDLIEIQLCDFDELDYQSDSGSEYPEEIQLLDPFELDHQADRSSEDPEEFQLLDFIELDHQADRSLEDLEEIQHWDPFDLDHQSVSGSEDPEEIQLLNVMELDHQSDGTDETFQLLDPIEMLVPCVWQNCVPQYRVVITNRLSRYDLFHGPTHRVRSPSCPLIGARGDSRARSVYSDDTEPPALPHVAAEHHQVNNNVVTTKGKSVKLVAHKRDCWSSPTTPLVNPAIPGCLCWLLLMGLASLLVTTTDVKQKLGELLGKRRQGQPHYRQPHTQQNRSYISKYSRWKTSLFCMRFPWQLLSCQLP</sequence>
<dbReference type="SUPFAM" id="SSF48452">
    <property type="entry name" value="TPR-like"/>
    <property type="match status" value="1"/>
</dbReference>
<dbReference type="AlphaFoldDB" id="C4A0J0"/>
<gene>
    <name evidence="2" type="ORF">BRAFLDRAFT_133080</name>
</gene>
<reference evidence="2" key="1">
    <citation type="journal article" date="2008" name="Nature">
        <title>The amphioxus genome and the evolution of the chordate karyotype.</title>
        <authorList>
            <consortium name="US DOE Joint Genome Institute (JGI-PGF)"/>
            <person name="Putnam N.H."/>
            <person name="Butts T."/>
            <person name="Ferrier D.E.K."/>
            <person name="Furlong R.F."/>
            <person name="Hellsten U."/>
            <person name="Kawashima T."/>
            <person name="Robinson-Rechavi M."/>
            <person name="Shoguchi E."/>
            <person name="Terry A."/>
            <person name="Yu J.-K."/>
            <person name="Benito-Gutierrez E.L."/>
            <person name="Dubchak I."/>
            <person name="Garcia-Fernandez J."/>
            <person name="Gibson-Brown J.J."/>
            <person name="Grigoriev I.V."/>
            <person name="Horton A.C."/>
            <person name="de Jong P.J."/>
            <person name="Jurka J."/>
            <person name="Kapitonov V.V."/>
            <person name="Kohara Y."/>
            <person name="Kuroki Y."/>
            <person name="Lindquist E."/>
            <person name="Lucas S."/>
            <person name="Osoegawa K."/>
            <person name="Pennacchio L.A."/>
            <person name="Salamov A.A."/>
            <person name="Satou Y."/>
            <person name="Sauka-Spengler T."/>
            <person name="Schmutz J."/>
            <person name="Shin-I T."/>
            <person name="Toyoda A."/>
            <person name="Bronner-Fraser M."/>
            <person name="Fujiyama A."/>
            <person name="Holland L.Z."/>
            <person name="Holland P.W.H."/>
            <person name="Satoh N."/>
            <person name="Rokhsar D.S."/>
        </authorList>
    </citation>
    <scope>NUCLEOTIDE SEQUENCE [LARGE SCALE GENOMIC DNA]</scope>
    <source>
        <strain evidence="2">S238N-H82</strain>
        <tissue evidence="2">Testes</tissue>
    </source>
</reference>
<feature type="region of interest" description="Disordered" evidence="1">
    <location>
        <begin position="476"/>
        <end position="495"/>
    </location>
</feature>
<organism>
    <name type="scientific">Branchiostoma floridae</name>
    <name type="common">Florida lancelet</name>
    <name type="synonym">Amphioxus</name>
    <dbReference type="NCBI Taxonomy" id="7739"/>
    <lineage>
        <taxon>Eukaryota</taxon>
        <taxon>Metazoa</taxon>
        <taxon>Chordata</taxon>
        <taxon>Cephalochordata</taxon>
        <taxon>Leptocardii</taxon>
        <taxon>Amphioxiformes</taxon>
        <taxon>Branchiostomatidae</taxon>
        <taxon>Branchiostoma</taxon>
    </lineage>
</organism>
<feature type="region of interest" description="Disordered" evidence="1">
    <location>
        <begin position="429"/>
        <end position="466"/>
    </location>
</feature>
<name>C4A0J0_BRAFL</name>